<organism evidence="2 3">
    <name type="scientific">Bacteroides cellulosilyticus</name>
    <dbReference type="NCBI Taxonomy" id="246787"/>
    <lineage>
        <taxon>Bacteria</taxon>
        <taxon>Pseudomonadati</taxon>
        <taxon>Bacteroidota</taxon>
        <taxon>Bacteroidia</taxon>
        <taxon>Bacteroidales</taxon>
        <taxon>Bacteroidaceae</taxon>
        <taxon>Bacteroides</taxon>
    </lineage>
</organism>
<accession>A0A0P0G4Q9</accession>
<keyword evidence="1" id="KW-0732">Signal</keyword>
<name>A0A0P0G4Q9_9BACE</name>
<gene>
    <name evidence="2" type="ORF">BcellWH2_04487</name>
</gene>
<dbReference type="NCBIfam" id="TIGR02474">
    <property type="entry name" value="pec_lyase"/>
    <property type="match status" value="1"/>
</dbReference>
<evidence type="ECO:0000256" key="1">
    <source>
        <dbReference type="SAM" id="SignalP"/>
    </source>
</evidence>
<proteinExistence type="predicted"/>
<dbReference type="Pfam" id="PF09492">
    <property type="entry name" value="Pec_lyase"/>
    <property type="match status" value="1"/>
</dbReference>
<dbReference type="PANTHER" id="PTHR31321">
    <property type="entry name" value="ACYL-COA THIOESTER HYDROLASE YBHC-RELATED"/>
    <property type="match status" value="1"/>
</dbReference>
<dbReference type="InterPro" id="IPR012669">
    <property type="entry name" value="Pectate_lyase"/>
</dbReference>
<dbReference type="GO" id="GO:0016829">
    <property type="term" value="F:lyase activity"/>
    <property type="evidence" value="ECO:0007669"/>
    <property type="project" value="UniProtKB-KW"/>
</dbReference>
<dbReference type="Gene3D" id="1.50.10.20">
    <property type="match status" value="1"/>
</dbReference>
<dbReference type="GO" id="GO:0009279">
    <property type="term" value="C:cell outer membrane"/>
    <property type="evidence" value="ECO:0007669"/>
    <property type="project" value="TreeGrafter"/>
</dbReference>
<sequence>MKQIFIFRKTYAAVILIGYLMAFSSAMAQQMPRRNALRETNNEFFKTEEARRIGNQVLAFQRCTGGWPKNIDMTQKMSNEELAQVLKEKSRRNDSTIDNGATTMQMIYLARLYRQTNDVRYRDAFRLAVEYLLDGQYENGGWPQFWPEMRGYQVHITFNDDAIVNTLEILHDIMTAEFPYDGDLTDKAMRQRLSKAFDKGIECILATQIVTDGQLTVWCQQHDRETLKPASARAYELPSYCSAESAAIVRLLMTLPKPDARIKRAVHGAMKWFDTYKLTGLRCERSAGEHGVRDTRLVEDPQAGPIWARYYDLKYCEPYVCDRDGLPRRRLEEIGVERRNGYSWYNSRPAELFEQYDIWAAKYDPKHKVNVSLNSQGANERGIIEMYRRPVMDRTAFDVVVKPGQSIQDAIEKAPETPTNPFKILILKGNYNQKVIIDRPNIVLVGESRDSTVIVLAETAKTRTVTQYHGKPVGNGVIVLQEGADDCVISGLTVYNNYGTTVENTTTHQMSIFGRATRTIVINCNVWADGNDALSLWAPAGNGMYYHADLYLRCPGVDFLCPRGWCYATRCRFYGDGRALIWHDGRGDKSKKLVITNSSFDAQSPTILGRWHHDSQFFIINCQMSEQILDCNIGYAYSDKVLDPCPWGQRVYYYGCRRQGGHSGWLDNNLQQAESAPAFYGITAQWTFGGKWDPERRIRDLWNVLAY</sequence>
<protein>
    <submittedName>
        <fullName evidence="2">Pectic acid lyase</fullName>
    </submittedName>
</protein>
<feature type="signal peptide" evidence="1">
    <location>
        <begin position="1"/>
        <end position="28"/>
    </location>
</feature>
<evidence type="ECO:0000313" key="2">
    <source>
        <dbReference type="EMBL" id="ALJ61703.1"/>
    </source>
</evidence>
<feature type="chain" id="PRO_5011112022" evidence="1">
    <location>
        <begin position="29"/>
        <end position="707"/>
    </location>
</feature>
<dbReference type="EMBL" id="CP012801">
    <property type="protein sequence ID" value="ALJ61703.1"/>
    <property type="molecule type" value="Genomic_DNA"/>
</dbReference>
<dbReference type="InterPro" id="IPR012334">
    <property type="entry name" value="Pectin_lyas_fold"/>
</dbReference>
<dbReference type="KEGG" id="bcel:BcellWH2_04487"/>
<dbReference type="Gene3D" id="2.160.20.10">
    <property type="entry name" value="Single-stranded right-handed beta-helix, Pectin lyase-like"/>
    <property type="match status" value="1"/>
</dbReference>
<reference evidence="2 3" key="1">
    <citation type="journal article" date="2015" name="Science">
        <title>Genetic determinants of in vivo fitness and diet responsiveness in multiple human gut Bacteroides.</title>
        <authorList>
            <person name="Wu M."/>
            <person name="McNulty N.P."/>
            <person name="Rodionov D.A."/>
            <person name="Khoroshkin M.S."/>
            <person name="Griffin N.W."/>
            <person name="Cheng J."/>
            <person name="Latreille P."/>
            <person name="Kerstetter R.A."/>
            <person name="Terrapon N."/>
            <person name="Henrissat B."/>
            <person name="Osterman A.L."/>
            <person name="Gordon J.I."/>
        </authorList>
    </citation>
    <scope>NUCLEOTIDE SEQUENCE [LARGE SCALE GENOMIC DNA]</scope>
    <source>
        <strain evidence="2 3">WH2</strain>
    </source>
</reference>
<dbReference type="SUPFAM" id="SSF51126">
    <property type="entry name" value="Pectin lyase-like"/>
    <property type="match status" value="1"/>
</dbReference>
<dbReference type="InterPro" id="IPR011050">
    <property type="entry name" value="Pectin_lyase_fold/virulence"/>
</dbReference>
<dbReference type="PATRIC" id="fig|246787.4.peg.4637"/>
<dbReference type="PANTHER" id="PTHR31321:SF57">
    <property type="entry name" value="PECTINESTERASE 53-RELATED"/>
    <property type="match status" value="1"/>
</dbReference>
<evidence type="ECO:0000313" key="3">
    <source>
        <dbReference type="Proteomes" id="UP000061809"/>
    </source>
</evidence>
<keyword evidence="2" id="KW-0456">Lyase</keyword>
<dbReference type="GO" id="GO:0052689">
    <property type="term" value="F:carboxylic ester hydrolase activity"/>
    <property type="evidence" value="ECO:0007669"/>
    <property type="project" value="TreeGrafter"/>
</dbReference>
<dbReference type="Proteomes" id="UP000061809">
    <property type="component" value="Chromosome"/>
</dbReference>
<dbReference type="SUPFAM" id="SSF81853">
    <property type="entry name" value="Family 10 polysaccharide lyase"/>
    <property type="match status" value="1"/>
</dbReference>
<dbReference type="AlphaFoldDB" id="A0A0P0G4Q9"/>